<reference evidence="1 2" key="1">
    <citation type="submission" date="2015-10" db="EMBL/GenBank/DDBJ databases">
        <title>Genome sequencing of Penicillium freii.</title>
        <authorList>
            <person name="Nguyen H.D."/>
            <person name="Visagie C.M."/>
            <person name="Seifert K.A."/>
        </authorList>
    </citation>
    <scope>NUCLEOTIDE SEQUENCE [LARGE SCALE GENOMIC DNA]</scope>
    <source>
        <strain evidence="1 2">DAOM 242723</strain>
    </source>
</reference>
<sequence>MMIRRSSAIGVTSHEVRDHFNIWVAEQLPQVNTPETLQSLVTQCEDKLIPGPEYSFGARFNFALFIDDICLESLDHMHDPVVKILYKQWGNLIPGERKYEIHPEWHDGETDDGEEDVGWTYMSVCEYAETYTRFEWAHLSLWHDFYLRPPLMLDIYWDKEGQLGFWRTKK</sequence>
<dbReference type="Proteomes" id="UP000055045">
    <property type="component" value="Unassembled WGS sequence"/>
</dbReference>
<gene>
    <name evidence="1" type="ORF">ACN42_g4421</name>
</gene>
<evidence type="ECO:0000313" key="2">
    <source>
        <dbReference type="Proteomes" id="UP000055045"/>
    </source>
</evidence>
<keyword evidence="2" id="KW-1185">Reference proteome</keyword>
<dbReference type="EMBL" id="LLXE01000093">
    <property type="protein sequence ID" value="KUM62706.1"/>
    <property type="molecule type" value="Genomic_DNA"/>
</dbReference>
<organism evidence="1 2">
    <name type="scientific">Penicillium freii</name>
    <dbReference type="NCBI Taxonomy" id="48697"/>
    <lineage>
        <taxon>Eukaryota</taxon>
        <taxon>Fungi</taxon>
        <taxon>Dikarya</taxon>
        <taxon>Ascomycota</taxon>
        <taxon>Pezizomycotina</taxon>
        <taxon>Eurotiomycetes</taxon>
        <taxon>Eurotiomycetidae</taxon>
        <taxon>Eurotiales</taxon>
        <taxon>Aspergillaceae</taxon>
        <taxon>Penicillium</taxon>
    </lineage>
</organism>
<name>A0A117NPQ0_PENFR</name>
<dbReference type="AlphaFoldDB" id="A0A117NPQ0"/>
<accession>A0A117NPQ0</accession>
<protein>
    <submittedName>
        <fullName evidence="1">Uncharacterized protein</fullName>
    </submittedName>
</protein>
<dbReference type="STRING" id="48697.A0A117NPQ0"/>
<comment type="caution">
    <text evidence="1">The sequence shown here is derived from an EMBL/GenBank/DDBJ whole genome shotgun (WGS) entry which is preliminary data.</text>
</comment>
<evidence type="ECO:0000313" key="1">
    <source>
        <dbReference type="EMBL" id="KUM62706.1"/>
    </source>
</evidence>
<proteinExistence type="predicted"/>